<reference evidence="2 3" key="1">
    <citation type="submission" date="2023-11" db="EMBL/GenBank/DDBJ databases">
        <title>A Novel Polar Bacteriovorax (B. antarcticus) Isolated from the Biocrust in Antarctica.</title>
        <authorList>
            <person name="Mun W."/>
            <person name="Choi S.Y."/>
            <person name="Mitchell R.J."/>
        </authorList>
    </citation>
    <scope>NUCLEOTIDE SEQUENCE [LARGE SCALE GENOMIC DNA]</scope>
    <source>
        <strain evidence="2 3">PP10</strain>
    </source>
</reference>
<accession>A0ABU5VZX3</accession>
<proteinExistence type="predicted"/>
<sequence>MNYTLIRDYKISSFKNYNLIETYILKKSHPISIIFEIIGIVWITYYLWYHLWPYALIVLLLTKTLSFVSVYNVNTDNIAHTLIGKIALLHLHPVNLLIQLFGFGIYLIGVWNHSVEALLFSVSIIFLGHLCGWKKVNPNLSTES</sequence>
<name>A0ABU5VZX3_9BACT</name>
<feature type="transmembrane region" description="Helical" evidence="1">
    <location>
        <begin position="117"/>
        <end position="133"/>
    </location>
</feature>
<keyword evidence="1" id="KW-0472">Membrane</keyword>
<dbReference type="RefSeq" id="WP_323578029.1">
    <property type="nucleotide sequence ID" value="NZ_JAYGJQ010000002.1"/>
</dbReference>
<keyword evidence="3" id="KW-1185">Reference proteome</keyword>
<dbReference type="EMBL" id="JAYGJQ010000002">
    <property type="protein sequence ID" value="MEA9357854.1"/>
    <property type="molecule type" value="Genomic_DNA"/>
</dbReference>
<evidence type="ECO:0000256" key="1">
    <source>
        <dbReference type="SAM" id="Phobius"/>
    </source>
</evidence>
<evidence type="ECO:0000313" key="2">
    <source>
        <dbReference type="EMBL" id="MEA9357854.1"/>
    </source>
</evidence>
<evidence type="ECO:0000313" key="3">
    <source>
        <dbReference type="Proteomes" id="UP001302274"/>
    </source>
</evidence>
<feature type="transmembrane region" description="Helical" evidence="1">
    <location>
        <begin position="94"/>
        <end position="111"/>
    </location>
</feature>
<gene>
    <name evidence="2" type="ORF">SHI21_16605</name>
</gene>
<dbReference type="Proteomes" id="UP001302274">
    <property type="component" value="Unassembled WGS sequence"/>
</dbReference>
<organism evidence="2 3">
    <name type="scientific">Bacteriovorax antarcticus</name>
    <dbReference type="NCBI Taxonomy" id="3088717"/>
    <lineage>
        <taxon>Bacteria</taxon>
        <taxon>Pseudomonadati</taxon>
        <taxon>Bdellovibrionota</taxon>
        <taxon>Bacteriovoracia</taxon>
        <taxon>Bacteriovoracales</taxon>
        <taxon>Bacteriovoracaceae</taxon>
        <taxon>Bacteriovorax</taxon>
    </lineage>
</organism>
<keyword evidence="1" id="KW-1133">Transmembrane helix</keyword>
<feature type="transmembrane region" description="Helical" evidence="1">
    <location>
        <begin position="54"/>
        <end position="73"/>
    </location>
</feature>
<protein>
    <submittedName>
        <fullName evidence="2">Uncharacterized protein</fullName>
    </submittedName>
</protein>
<feature type="transmembrane region" description="Helical" evidence="1">
    <location>
        <begin position="31"/>
        <end position="48"/>
    </location>
</feature>
<comment type="caution">
    <text evidence="2">The sequence shown here is derived from an EMBL/GenBank/DDBJ whole genome shotgun (WGS) entry which is preliminary data.</text>
</comment>
<keyword evidence="1" id="KW-0812">Transmembrane</keyword>